<gene>
    <name evidence="2" type="primary">ORF19097</name>
</gene>
<protein>
    <submittedName>
        <fullName evidence="2">Uncharacterized protein</fullName>
    </submittedName>
</protein>
<sequence length="90" mass="10140">PDIRDPPSTALRGSANKFRLLNLGPPRRVKVTPALKKLWDEEADDESVDKDVSGSMVDLFRSHPGSINEEYAEQTQEKTRPETPRHLSNT</sequence>
<reference evidence="2" key="1">
    <citation type="submission" date="2014-12" db="EMBL/GenBank/DDBJ databases">
        <title>Insight into the proteome of Arion vulgaris.</title>
        <authorList>
            <person name="Aradska J."/>
            <person name="Bulat T."/>
            <person name="Smidak R."/>
            <person name="Sarate P."/>
            <person name="Gangsoo J."/>
            <person name="Sialana F."/>
            <person name="Bilban M."/>
            <person name="Lubec G."/>
        </authorList>
    </citation>
    <scope>NUCLEOTIDE SEQUENCE</scope>
    <source>
        <tissue evidence="2">Skin</tissue>
    </source>
</reference>
<feature type="compositionally biased region" description="Basic and acidic residues" evidence="1">
    <location>
        <begin position="75"/>
        <end position="90"/>
    </location>
</feature>
<evidence type="ECO:0000313" key="2">
    <source>
        <dbReference type="EMBL" id="CEK53108.1"/>
    </source>
</evidence>
<accession>A0A0B6YAH9</accession>
<feature type="non-terminal residue" evidence="2">
    <location>
        <position position="1"/>
    </location>
</feature>
<feature type="non-terminal residue" evidence="2">
    <location>
        <position position="90"/>
    </location>
</feature>
<proteinExistence type="predicted"/>
<organism evidence="2">
    <name type="scientific">Arion vulgaris</name>
    <dbReference type="NCBI Taxonomy" id="1028688"/>
    <lineage>
        <taxon>Eukaryota</taxon>
        <taxon>Metazoa</taxon>
        <taxon>Spiralia</taxon>
        <taxon>Lophotrochozoa</taxon>
        <taxon>Mollusca</taxon>
        <taxon>Gastropoda</taxon>
        <taxon>Heterobranchia</taxon>
        <taxon>Euthyneura</taxon>
        <taxon>Panpulmonata</taxon>
        <taxon>Eupulmonata</taxon>
        <taxon>Stylommatophora</taxon>
        <taxon>Helicina</taxon>
        <taxon>Arionoidea</taxon>
        <taxon>Arionidae</taxon>
        <taxon>Arion</taxon>
    </lineage>
</organism>
<dbReference type="EMBL" id="HACG01006243">
    <property type="protein sequence ID" value="CEK53108.1"/>
    <property type="molecule type" value="Transcribed_RNA"/>
</dbReference>
<name>A0A0B6YAH9_9EUPU</name>
<dbReference type="AlphaFoldDB" id="A0A0B6YAH9"/>
<feature type="region of interest" description="Disordered" evidence="1">
    <location>
        <begin position="41"/>
        <end position="90"/>
    </location>
</feature>
<evidence type="ECO:0000256" key="1">
    <source>
        <dbReference type="SAM" id="MobiDB-lite"/>
    </source>
</evidence>